<organism evidence="1">
    <name type="scientific">Rhizopus microsporus var. microsporus</name>
    <dbReference type="NCBI Taxonomy" id="86635"/>
    <lineage>
        <taxon>Eukaryota</taxon>
        <taxon>Fungi</taxon>
        <taxon>Fungi incertae sedis</taxon>
        <taxon>Mucoromycota</taxon>
        <taxon>Mucoromycotina</taxon>
        <taxon>Mucoromycetes</taxon>
        <taxon>Mucorales</taxon>
        <taxon>Mucorineae</taxon>
        <taxon>Rhizopodaceae</taxon>
        <taxon>Rhizopus</taxon>
    </lineage>
</organism>
<name>A0A1X0QTA8_RHIZD</name>
<dbReference type="AlphaFoldDB" id="A0A1X0QTA8"/>
<feature type="non-terminal residue" evidence="1">
    <location>
        <position position="1"/>
    </location>
</feature>
<sequence length="83" mass="9509">EDCGLPGHKSKDSYKCSLYVSSSYIHTYTHFKIFQYNKGKEKNSVLKRPVTVKVMIGPKYANHTAKRTIKVQGPKNVVITRQH</sequence>
<proteinExistence type="predicted"/>
<dbReference type="Proteomes" id="UP000242414">
    <property type="component" value="Unassembled WGS sequence"/>
</dbReference>
<reference evidence="1" key="1">
    <citation type="journal article" date="2016" name="Proc. Natl. Acad. Sci. U.S.A.">
        <title>Lipid metabolic changes in an early divergent fungus govern the establishment of a mutualistic symbiosis with endobacteria.</title>
        <authorList>
            <person name="Lastovetsky O.A."/>
            <person name="Gaspar M.L."/>
            <person name="Mondo S.J."/>
            <person name="LaButti K.M."/>
            <person name="Sandor L."/>
            <person name="Grigoriev I.V."/>
            <person name="Henry S.A."/>
            <person name="Pawlowska T.E."/>
        </authorList>
    </citation>
    <scope>NUCLEOTIDE SEQUENCE [LARGE SCALE GENOMIC DNA]</scope>
    <source>
        <strain evidence="1">ATCC 52814</strain>
    </source>
</reference>
<protein>
    <submittedName>
        <fullName evidence="1">Uncharacterized protein</fullName>
    </submittedName>
</protein>
<dbReference type="VEuPathDB" id="FungiDB:BCV72DRAFT_316425"/>
<evidence type="ECO:0000313" key="1">
    <source>
        <dbReference type="EMBL" id="ORE03000.1"/>
    </source>
</evidence>
<dbReference type="EMBL" id="KV922022">
    <property type="protein sequence ID" value="ORE03000.1"/>
    <property type="molecule type" value="Genomic_DNA"/>
</dbReference>
<gene>
    <name evidence="1" type="ORF">BCV72DRAFT_316425</name>
</gene>
<accession>A0A1X0QTA8</accession>